<evidence type="ECO:0000256" key="1">
    <source>
        <dbReference type="SAM" id="MobiDB-lite"/>
    </source>
</evidence>
<evidence type="ECO:0000313" key="4">
    <source>
        <dbReference type="Proteomes" id="UP000241394"/>
    </source>
</evidence>
<keyword evidence="3" id="KW-0547">Nucleotide-binding</keyword>
<keyword evidence="2" id="KW-0732">Signal</keyword>
<dbReference type="InParanoid" id="A0A2R6PVZ7"/>
<dbReference type="OMA" id="HHYYIDY"/>
<feature type="chain" id="PRO_5015343737" evidence="2">
    <location>
        <begin position="21"/>
        <end position="106"/>
    </location>
</feature>
<sequence>MKILLLVFVLVALIWGNLQASAERLASVNRKLISDASLGRKVGIGANEKVSINENKDTEENNERTSTDADSDDDETNKSYGKFFHGCGSTIDPHHHYYIDYNQSGH</sequence>
<keyword evidence="4" id="KW-1185">Reference proteome</keyword>
<keyword evidence="3" id="KW-0378">Hydrolase</keyword>
<reference evidence="3 4" key="1">
    <citation type="submission" date="2017-07" db="EMBL/GenBank/DDBJ databases">
        <title>An improved, manually edited Actinidia chinensis var. chinensis (kiwifruit) genome highlights the challenges associated with draft genomes and gene prediction in plants.</title>
        <authorList>
            <person name="Pilkington S."/>
            <person name="Crowhurst R."/>
            <person name="Hilario E."/>
            <person name="Nardozza S."/>
            <person name="Fraser L."/>
            <person name="Peng Y."/>
            <person name="Gunaseelan K."/>
            <person name="Simpson R."/>
            <person name="Tahir J."/>
            <person name="Deroles S."/>
            <person name="Templeton K."/>
            <person name="Luo Z."/>
            <person name="Davy M."/>
            <person name="Cheng C."/>
            <person name="Mcneilage M."/>
            <person name="Scaglione D."/>
            <person name="Liu Y."/>
            <person name="Zhang Q."/>
            <person name="Datson P."/>
            <person name="De Silva N."/>
            <person name="Gardiner S."/>
            <person name="Bassett H."/>
            <person name="Chagne D."/>
            <person name="Mccallum J."/>
            <person name="Dzierzon H."/>
            <person name="Deng C."/>
            <person name="Wang Y.-Y."/>
            <person name="Barron N."/>
            <person name="Manako K."/>
            <person name="Bowen J."/>
            <person name="Foster T."/>
            <person name="Erridge Z."/>
            <person name="Tiffin H."/>
            <person name="Waite C."/>
            <person name="Davies K."/>
            <person name="Grierson E."/>
            <person name="Laing W."/>
            <person name="Kirk R."/>
            <person name="Chen X."/>
            <person name="Wood M."/>
            <person name="Montefiori M."/>
            <person name="Brummell D."/>
            <person name="Schwinn K."/>
            <person name="Catanach A."/>
            <person name="Fullerton C."/>
            <person name="Li D."/>
            <person name="Meiyalaghan S."/>
            <person name="Nieuwenhuizen N."/>
            <person name="Read N."/>
            <person name="Prakash R."/>
            <person name="Hunter D."/>
            <person name="Zhang H."/>
            <person name="Mckenzie M."/>
            <person name="Knabel M."/>
            <person name="Harris A."/>
            <person name="Allan A."/>
            <person name="Chen A."/>
            <person name="Janssen B."/>
            <person name="Plunkett B."/>
            <person name="Dwamena C."/>
            <person name="Voogd C."/>
            <person name="Leif D."/>
            <person name="Lafferty D."/>
            <person name="Souleyre E."/>
            <person name="Varkonyi-Gasic E."/>
            <person name="Gambi F."/>
            <person name="Hanley J."/>
            <person name="Yao J.-L."/>
            <person name="Cheung J."/>
            <person name="David K."/>
            <person name="Warren B."/>
            <person name="Marsh K."/>
            <person name="Snowden K."/>
            <person name="Lin-Wang K."/>
            <person name="Brian L."/>
            <person name="Martinez-Sanchez M."/>
            <person name="Wang M."/>
            <person name="Ileperuma N."/>
            <person name="Macnee N."/>
            <person name="Campin R."/>
            <person name="Mcatee P."/>
            <person name="Drummond R."/>
            <person name="Espley R."/>
            <person name="Ireland H."/>
            <person name="Wu R."/>
            <person name="Atkinson R."/>
            <person name="Karunairetnam S."/>
            <person name="Bulley S."/>
            <person name="Chunkath S."/>
            <person name="Hanley Z."/>
            <person name="Storey R."/>
            <person name="Thrimawithana A."/>
            <person name="Thomson S."/>
            <person name="David C."/>
            <person name="Testolin R."/>
        </authorList>
    </citation>
    <scope>NUCLEOTIDE SEQUENCE [LARGE SCALE GENOMIC DNA]</scope>
    <source>
        <strain evidence="4">cv. Red5</strain>
        <tissue evidence="3">Young leaf</tissue>
    </source>
</reference>
<comment type="caution">
    <text evidence="3">The sequence shown here is derived from an EMBL/GenBank/DDBJ whole genome shotgun (WGS) entry which is preliminary data.</text>
</comment>
<reference evidence="4" key="2">
    <citation type="journal article" date="2018" name="BMC Genomics">
        <title>A manually annotated Actinidia chinensis var. chinensis (kiwifruit) genome highlights the challenges associated with draft genomes and gene prediction in plants.</title>
        <authorList>
            <person name="Pilkington S.M."/>
            <person name="Crowhurst R."/>
            <person name="Hilario E."/>
            <person name="Nardozza S."/>
            <person name="Fraser L."/>
            <person name="Peng Y."/>
            <person name="Gunaseelan K."/>
            <person name="Simpson R."/>
            <person name="Tahir J."/>
            <person name="Deroles S.C."/>
            <person name="Templeton K."/>
            <person name="Luo Z."/>
            <person name="Davy M."/>
            <person name="Cheng C."/>
            <person name="McNeilage M."/>
            <person name="Scaglione D."/>
            <person name="Liu Y."/>
            <person name="Zhang Q."/>
            <person name="Datson P."/>
            <person name="De Silva N."/>
            <person name="Gardiner S.E."/>
            <person name="Bassett H."/>
            <person name="Chagne D."/>
            <person name="McCallum J."/>
            <person name="Dzierzon H."/>
            <person name="Deng C."/>
            <person name="Wang Y.Y."/>
            <person name="Barron L."/>
            <person name="Manako K."/>
            <person name="Bowen J."/>
            <person name="Foster T.M."/>
            <person name="Erridge Z.A."/>
            <person name="Tiffin H."/>
            <person name="Waite C.N."/>
            <person name="Davies K.M."/>
            <person name="Grierson E.P."/>
            <person name="Laing W.A."/>
            <person name="Kirk R."/>
            <person name="Chen X."/>
            <person name="Wood M."/>
            <person name="Montefiori M."/>
            <person name="Brummell D.A."/>
            <person name="Schwinn K.E."/>
            <person name="Catanach A."/>
            <person name="Fullerton C."/>
            <person name="Li D."/>
            <person name="Meiyalaghan S."/>
            <person name="Nieuwenhuizen N."/>
            <person name="Read N."/>
            <person name="Prakash R."/>
            <person name="Hunter D."/>
            <person name="Zhang H."/>
            <person name="McKenzie M."/>
            <person name="Knabel M."/>
            <person name="Harris A."/>
            <person name="Allan A.C."/>
            <person name="Gleave A."/>
            <person name="Chen A."/>
            <person name="Janssen B.J."/>
            <person name="Plunkett B."/>
            <person name="Ampomah-Dwamena C."/>
            <person name="Voogd C."/>
            <person name="Leif D."/>
            <person name="Lafferty D."/>
            <person name="Souleyre E.J.F."/>
            <person name="Varkonyi-Gasic E."/>
            <person name="Gambi F."/>
            <person name="Hanley J."/>
            <person name="Yao J.L."/>
            <person name="Cheung J."/>
            <person name="David K.M."/>
            <person name="Warren B."/>
            <person name="Marsh K."/>
            <person name="Snowden K.C."/>
            <person name="Lin-Wang K."/>
            <person name="Brian L."/>
            <person name="Martinez-Sanchez M."/>
            <person name="Wang M."/>
            <person name="Ileperuma N."/>
            <person name="Macnee N."/>
            <person name="Campin R."/>
            <person name="McAtee P."/>
            <person name="Drummond R.S.M."/>
            <person name="Espley R.V."/>
            <person name="Ireland H.S."/>
            <person name="Wu R."/>
            <person name="Atkinson R.G."/>
            <person name="Karunairetnam S."/>
            <person name="Bulley S."/>
            <person name="Chunkath S."/>
            <person name="Hanley Z."/>
            <person name="Storey R."/>
            <person name="Thrimawithana A.H."/>
            <person name="Thomson S."/>
            <person name="David C."/>
            <person name="Testolin R."/>
            <person name="Huang H."/>
            <person name="Hellens R.P."/>
            <person name="Schaffer R.J."/>
        </authorList>
    </citation>
    <scope>NUCLEOTIDE SEQUENCE [LARGE SCALE GENOMIC DNA]</scope>
    <source>
        <strain evidence="4">cv. Red5</strain>
    </source>
</reference>
<keyword evidence="3" id="KW-0347">Helicase</keyword>
<dbReference type="GO" id="GO:0004386">
    <property type="term" value="F:helicase activity"/>
    <property type="evidence" value="ECO:0007669"/>
    <property type="project" value="UniProtKB-KW"/>
</dbReference>
<gene>
    <name evidence="3" type="ORF">CEY00_Acc24534</name>
</gene>
<protein>
    <submittedName>
        <fullName evidence="3">ATP-dependent RNA helicase</fullName>
    </submittedName>
</protein>
<proteinExistence type="predicted"/>
<dbReference type="Proteomes" id="UP000241394">
    <property type="component" value="Chromosome LG22"/>
</dbReference>
<evidence type="ECO:0000313" key="3">
    <source>
        <dbReference type="EMBL" id="PSR97884.1"/>
    </source>
</evidence>
<accession>A0A2R6PVZ7</accession>
<dbReference type="OrthoDB" id="10544563at2759"/>
<dbReference type="Gramene" id="PSR97884">
    <property type="protein sequence ID" value="PSR97884"/>
    <property type="gene ID" value="CEY00_Acc24534"/>
</dbReference>
<organism evidence="3 4">
    <name type="scientific">Actinidia chinensis var. chinensis</name>
    <name type="common">Chinese soft-hair kiwi</name>
    <dbReference type="NCBI Taxonomy" id="1590841"/>
    <lineage>
        <taxon>Eukaryota</taxon>
        <taxon>Viridiplantae</taxon>
        <taxon>Streptophyta</taxon>
        <taxon>Embryophyta</taxon>
        <taxon>Tracheophyta</taxon>
        <taxon>Spermatophyta</taxon>
        <taxon>Magnoliopsida</taxon>
        <taxon>eudicotyledons</taxon>
        <taxon>Gunneridae</taxon>
        <taxon>Pentapetalae</taxon>
        <taxon>asterids</taxon>
        <taxon>Ericales</taxon>
        <taxon>Actinidiaceae</taxon>
        <taxon>Actinidia</taxon>
    </lineage>
</organism>
<name>A0A2R6PVZ7_ACTCC</name>
<evidence type="ECO:0000256" key="2">
    <source>
        <dbReference type="SAM" id="SignalP"/>
    </source>
</evidence>
<keyword evidence="3" id="KW-0067">ATP-binding</keyword>
<feature type="compositionally biased region" description="Basic and acidic residues" evidence="1">
    <location>
        <begin position="54"/>
        <end position="67"/>
    </location>
</feature>
<dbReference type="EMBL" id="NKQK01000022">
    <property type="protein sequence ID" value="PSR97884.1"/>
    <property type="molecule type" value="Genomic_DNA"/>
</dbReference>
<dbReference type="AlphaFoldDB" id="A0A2R6PVZ7"/>
<feature type="signal peptide" evidence="2">
    <location>
        <begin position="1"/>
        <end position="20"/>
    </location>
</feature>
<feature type="region of interest" description="Disordered" evidence="1">
    <location>
        <begin position="49"/>
        <end position="77"/>
    </location>
</feature>